<comment type="caution">
    <text evidence="5">The sequence shown here is derived from an EMBL/GenBank/DDBJ whole genome shotgun (WGS) entry which is preliminary data.</text>
</comment>
<evidence type="ECO:0000259" key="4">
    <source>
        <dbReference type="Pfam" id="PF00135"/>
    </source>
</evidence>
<dbReference type="InterPro" id="IPR002018">
    <property type="entry name" value="CarbesteraseB"/>
</dbReference>
<dbReference type="InterPro" id="IPR019819">
    <property type="entry name" value="Carboxylesterase_B_CS"/>
</dbReference>
<evidence type="ECO:0000256" key="2">
    <source>
        <dbReference type="ARBA" id="ARBA00022801"/>
    </source>
</evidence>
<feature type="non-terminal residue" evidence="5">
    <location>
        <position position="1"/>
    </location>
</feature>
<dbReference type="Pfam" id="PF00135">
    <property type="entry name" value="COesterase"/>
    <property type="match status" value="1"/>
</dbReference>
<comment type="similarity">
    <text evidence="1 3">Belongs to the type-B carboxylesterase/lipase family.</text>
</comment>
<protein>
    <recommendedName>
        <fullName evidence="3">Carboxylic ester hydrolase</fullName>
        <ecNumber evidence="3">3.1.1.-</ecNumber>
    </recommendedName>
</protein>
<keyword evidence="2 3" id="KW-0378">Hydrolase</keyword>
<dbReference type="EMBL" id="JACVVK020000038">
    <property type="protein sequence ID" value="KAK7500198.1"/>
    <property type="molecule type" value="Genomic_DNA"/>
</dbReference>
<dbReference type="InterPro" id="IPR019826">
    <property type="entry name" value="Carboxylesterase_B_AS"/>
</dbReference>
<dbReference type="SUPFAM" id="SSF53474">
    <property type="entry name" value="alpha/beta-Hydrolases"/>
    <property type="match status" value="1"/>
</dbReference>
<dbReference type="PROSITE" id="PS00122">
    <property type="entry name" value="CARBOXYLESTERASE_B_1"/>
    <property type="match status" value="1"/>
</dbReference>
<reference evidence="5 6" key="1">
    <citation type="journal article" date="2023" name="Sci. Data">
        <title>Genome assembly of the Korean intertidal mud-creeper Batillaria attramentaria.</title>
        <authorList>
            <person name="Patra A.K."/>
            <person name="Ho P.T."/>
            <person name="Jun S."/>
            <person name="Lee S.J."/>
            <person name="Kim Y."/>
            <person name="Won Y.J."/>
        </authorList>
    </citation>
    <scope>NUCLEOTIDE SEQUENCE [LARGE SCALE GENOMIC DNA]</scope>
    <source>
        <strain evidence="5">Wonlab-2016</strain>
    </source>
</reference>
<feature type="signal peptide" evidence="3">
    <location>
        <begin position="1"/>
        <end position="33"/>
    </location>
</feature>
<evidence type="ECO:0000313" key="6">
    <source>
        <dbReference type="Proteomes" id="UP001519460"/>
    </source>
</evidence>
<dbReference type="InterPro" id="IPR029058">
    <property type="entry name" value="AB_hydrolase_fold"/>
</dbReference>
<dbReference type="InterPro" id="IPR050309">
    <property type="entry name" value="Type-B_Carboxylest/Lipase"/>
</dbReference>
<dbReference type="AlphaFoldDB" id="A0ABD0LL69"/>
<dbReference type="EC" id="3.1.1.-" evidence="3"/>
<keyword evidence="6" id="KW-1185">Reference proteome</keyword>
<gene>
    <name evidence="5" type="ORF">BaRGS_00008421</name>
</gene>
<dbReference type="PROSITE" id="PS00941">
    <property type="entry name" value="CARBOXYLESTERASE_B_2"/>
    <property type="match status" value="1"/>
</dbReference>
<dbReference type="Gene3D" id="3.40.50.1820">
    <property type="entry name" value="alpha/beta hydrolase"/>
    <property type="match status" value="1"/>
</dbReference>
<evidence type="ECO:0000313" key="5">
    <source>
        <dbReference type="EMBL" id="KAK7500198.1"/>
    </source>
</evidence>
<evidence type="ECO:0000256" key="1">
    <source>
        <dbReference type="ARBA" id="ARBA00005964"/>
    </source>
</evidence>
<organism evidence="5 6">
    <name type="scientific">Batillaria attramentaria</name>
    <dbReference type="NCBI Taxonomy" id="370345"/>
    <lineage>
        <taxon>Eukaryota</taxon>
        <taxon>Metazoa</taxon>
        <taxon>Spiralia</taxon>
        <taxon>Lophotrochozoa</taxon>
        <taxon>Mollusca</taxon>
        <taxon>Gastropoda</taxon>
        <taxon>Caenogastropoda</taxon>
        <taxon>Sorbeoconcha</taxon>
        <taxon>Cerithioidea</taxon>
        <taxon>Batillariidae</taxon>
        <taxon>Batillaria</taxon>
    </lineage>
</organism>
<sequence>RQYKKSSAKNKMNRPVLTLLLWCILVTWPAARAVPEVQLGSGKLLGLETQVGNKTVFKFLGIRFAESPTGDRRFSKPQASPLPNTTVNASSMAPACPAVITFLPADNEDEDCLFLNVFVPSISAGGRLPVMVWIYGGAFSAGNANAYDAEVLAADGDVIVVTFNYRLGPFGFLSTGDSASMGNYGLWDQNLALKWVQANIRHFGGDDTSITLIGESAGAASVSYHAISPHSAGLFHRVIQQSGTYLAPWARVMSPPRDAAVRLARMVNCTHASDTLVDTRIMVDCLRRQPVSAIVSACGQLFTDNVMTDMLDYLWLPVQDDDFVPQPDHVRKFPGPIMLGLNNHEGGYFIFEVLKVAGVHPDIWTKIYRRDFYRDHYLPFMIQTVYTDTTSNDTSQSMEDAVRLLDCAYRTPGSNETHVTQAELEDVYGDQEFYVSTTQYLLGEPSTDNVYLYYFDHYPHAQGGETGMNHAADLPFTFGFTGQLGAANGFPENVSDVDLTNPNQPVPLWTSVTWPPYTKGDQYYLVVSPSPGVTSRLRADKMAVWLTGVSSLLQTGQVDNTEWNTCLGHTSRGSHEMTLSFAGFSVLLLLQVVWGRLN</sequence>
<feature type="domain" description="Carboxylesterase type B" evidence="4">
    <location>
        <begin position="35"/>
        <end position="545"/>
    </location>
</feature>
<proteinExistence type="inferred from homology"/>
<name>A0ABD0LL69_9CAEN</name>
<dbReference type="PANTHER" id="PTHR11559">
    <property type="entry name" value="CARBOXYLESTERASE"/>
    <property type="match status" value="1"/>
</dbReference>
<keyword evidence="3" id="KW-0732">Signal</keyword>
<evidence type="ECO:0000256" key="3">
    <source>
        <dbReference type="RuleBase" id="RU361235"/>
    </source>
</evidence>
<dbReference type="Proteomes" id="UP001519460">
    <property type="component" value="Unassembled WGS sequence"/>
</dbReference>
<dbReference type="GO" id="GO:0016787">
    <property type="term" value="F:hydrolase activity"/>
    <property type="evidence" value="ECO:0007669"/>
    <property type="project" value="UniProtKB-KW"/>
</dbReference>
<feature type="chain" id="PRO_5044530339" description="Carboxylic ester hydrolase" evidence="3">
    <location>
        <begin position="34"/>
        <end position="598"/>
    </location>
</feature>
<accession>A0ABD0LL69</accession>